<keyword evidence="4" id="KW-0238">DNA-binding</keyword>
<proteinExistence type="predicted"/>
<dbReference type="EMBL" id="CP039349">
    <property type="protein sequence ID" value="QCD93023.1"/>
    <property type="molecule type" value="Genomic_DNA"/>
</dbReference>
<dbReference type="Gene3D" id="2.40.330.10">
    <property type="entry name" value="DNA-binding pseudobarrel domain"/>
    <property type="match status" value="1"/>
</dbReference>
<dbReference type="SMART" id="SM01019">
    <property type="entry name" value="B3"/>
    <property type="match status" value="1"/>
</dbReference>
<name>A0A4D6LX11_VIGUN</name>
<evidence type="ECO:0000259" key="7">
    <source>
        <dbReference type="PROSITE" id="PS50863"/>
    </source>
</evidence>
<feature type="domain" description="TF-B3" evidence="7">
    <location>
        <begin position="138"/>
        <end position="233"/>
    </location>
</feature>
<organism evidence="8 9">
    <name type="scientific">Vigna unguiculata</name>
    <name type="common">Cowpea</name>
    <dbReference type="NCBI Taxonomy" id="3917"/>
    <lineage>
        <taxon>Eukaryota</taxon>
        <taxon>Viridiplantae</taxon>
        <taxon>Streptophyta</taxon>
        <taxon>Embryophyta</taxon>
        <taxon>Tracheophyta</taxon>
        <taxon>Spermatophyta</taxon>
        <taxon>Magnoliopsida</taxon>
        <taxon>eudicotyledons</taxon>
        <taxon>Gunneridae</taxon>
        <taxon>Pentapetalae</taxon>
        <taxon>rosids</taxon>
        <taxon>fabids</taxon>
        <taxon>Fabales</taxon>
        <taxon>Fabaceae</taxon>
        <taxon>Papilionoideae</taxon>
        <taxon>50 kb inversion clade</taxon>
        <taxon>NPAAA clade</taxon>
        <taxon>indigoferoid/millettioid clade</taxon>
        <taxon>Phaseoleae</taxon>
        <taxon>Vigna</taxon>
    </lineage>
</organism>
<evidence type="ECO:0000256" key="4">
    <source>
        <dbReference type="ARBA" id="ARBA00023125"/>
    </source>
</evidence>
<dbReference type="PANTHER" id="PTHR31674:SF62">
    <property type="entry name" value="B3 DOMAIN-CONTAINING PROTEIN REM14-RELATED"/>
    <property type="match status" value="1"/>
</dbReference>
<dbReference type="InterPro" id="IPR003340">
    <property type="entry name" value="B3_DNA-bd"/>
</dbReference>
<dbReference type="InterPro" id="IPR039218">
    <property type="entry name" value="REM_fam"/>
</dbReference>
<dbReference type="AlphaFoldDB" id="A0A4D6LX11"/>
<reference evidence="8 9" key="1">
    <citation type="submission" date="2019-04" db="EMBL/GenBank/DDBJ databases">
        <title>An improved genome assembly and genetic linkage map for asparagus bean, Vigna unguiculata ssp. sesquipedialis.</title>
        <authorList>
            <person name="Xia Q."/>
            <person name="Zhang R."/>
            <person name="Dong Y."/>
        </authorList>
    </citation>
    <scope>NUCLEOTIDE SEQUENCE [LARGE SCALE GENOMIC DNA]</scope>
    <source>
        <tissue evidence="8">Leaf</tissue>
    </source>
</reference>
<keyword evidence="5" id="KW-0804">Transcription</keyword>
<dbReference type="PROSITE" id="PS50863">
    <property type="entry name" value="B3"/>
    <property type="match status" value="1"/>
</dbReference>
<dbReference type="GO" id="GO:0003677">
    <property type="term" value="F:DNA binding"/>
    <property type="evidence" value="ECO:0007669"/>
    <property type="project" value="UniProtKB-KW"/>
</dbReference>
<evidence type="ECO:0000256" key="3">
    <source>
        <dbReference type="ARBA" id="ARBA00023015"/>
    </source>
</evidence>
<comment type="subcellular location">
    <subcellularLocation>
        <location evidence="1">Nucleus</location>
    </subcellularLocation>
</comment>
<evidence type="ECO:0000256" key="2">
    <source>
        <dbReference type="ARBA" id="ARBA00022737"/>
    </source>
</evidence>
<keyword evidence="6" id="KW-0539">Nucleus</keyword>
<dbReference type="CDD" id="cd10017">
    <property type="entry name" value="B3_DNA"/>
    <property type="match status" value="1"/>
</dbReference>
<keyword evidence="3" id="KW-0805">Transcription regulation</keyword>
<protein>
    <recommendedName>
        <fullName evidence="7">TF-B3 domain-containing protein</fullName>
    </recommendedName>
</protein>
<dbReference type="Proteomes" id="UP000501690">
    <property type="component" value="Linkage Group LG5"/>
</dbReference>
<gene>
    <name evidence="8" type="ORF">DEO72_LG5g1094</name>
</gene>
<evidence type="ECO:0000313" key="8">
    <source>
        <dbReference type="EMBL" id="QCD93023.1"/>
    </source>
</evidence>
<dbReference type="GO" id="GO:0005634">
    <property type="term" value="C:nucleus"/>
    <property type="evidence" value="ECO:0007669"/>
    <property type="project" value="UniProtKB-SubCell"/>
</dbReference>
<evidence type="ECO:0000256" key="1">
    <source>
        <dbReference type="ARBA" id="ARBA00004123"/>
    </source>
</evidence>
<dbReference type="SUPFAM" id="SSF101936">
    <property type="entry name" value="DNA-binding pseudobarrel domain"/>
    <property type="match status" value="1"/>
</dbReference>
<evidence type="ECO:0000256" key="5">
    <source>
        <dbReference type="ARBA" id="ARBA00023163"/>
    </source>
</evidence>
<keyword evidence="2" id="KW-0677">Repeat</keyword>
<dbReference type="InterPro" id="IPR015300">
    <property type="entry name" value="DNA-bd_pseudobarrel_sf"/>
</dbReference>
<keyword evidence="9" id="KW-1185">Reference proteome</keyword>
<dbReference type="Pfam" id="PF02362">
    <property type="entry name" value="B3"/>
    <property type="match status" value="1"/>
</dbReference>
<sequence length="233" mass="27293">MDEALLAERKFPDETCFDWDWTEINYPIPKKQTQYPKPVRSVKFFTCFCVDFPLEPGPIFDSSNPDMYQKVEMIDPMGKNYEIFIEGSYIGRIFARHGLPEMVTYYDLRNEINYSKPLIKNEPTINEDDGLESEFFYATIKTLTDYDVHSSSLYLDFEFVARALVKNRKNHELRNTNGCSWSCTVRWAKKRTYVCFLSCGWKKFCAENGFQAGDVITFGVDRNRSTVINVRKD</sequence>
<accession>A0A4D6LX11</accession>
<evidence type="ECO:0000313" key="9">
    <source>
        <dbReference type="Proteomes" id="UP000501690"/>
    </source>
</evidence>
<evidence type="ECO:0000256" key="6">
    <source>
        <dbReference type="ARBA" id="ARBA00023242"/>
    </source>
</evidence>
<dbReference type="PANTHER" id="PTHR31674">
    <property type="entry name" value="B3 DOMAIN-CONTAINING PROTEIN REM-LIKE 3-RELATED"/>
    <property type="match status" value="1"/>
</dbReference>